<dbReference type="AlphaFoldDB" id="A0A3M7QAE1"/>
<accession>A0A3M7QAE1</accession>
<reference evidence="1 2" key="1">
    <citation type="journal article" date="2018" name="Sci. Rep.">
        <title>Genomic signatures of local adaptation to the degree of environmental predictability in rotifers.</title>
        <authorList>
            <person name="Franch-Gras L."/>
            <person name="Hahn C."/>
            <person name="Garcia-Roger E.M."/>
            <person name="Carmona M.J."/>
            <person name="Serra M."/>
            <person name="Gomez A."/>
        </authorList>
    </citation>
    <scope>NUCLEOTIDE SEQUENCE [LARGE SCALE GENOMIC DNA]</scope>
    <source>
        <strain evidence="1">HYR1</strain>
    </source>
</reference>
<proteinExistence type="predicted"/>
<evidence type="ECO:0000313" key="1">
    <source>
        <dbReference type="EMBL" id="RNA07931.1"/>
    </source>
</evidence>
<protein>
    <submittedName>
        <fullName evidence="1">Uncharacterized protein</fullName>
    </submittedName>
</protein>
<sequence length="162" mass="18996">MDAISSLFVYPIELNFESTSISEFVKKSDSLKIISNFFYYFIGSFETIFHADDRIILQLVFFSFSGSVLFVHLDILIGSVGLDDEDDADSIFLKKFAIKPSIFFIFDNCISSKSSFKYLKNHLKSSCYRNLEIYDEKYFLYLKFEKFCLNFTLFPQIKLLQK</sequence>
<name>A0A3M7QAE1_BRAPC</name>
<dbReference type="Proteomes" id="UP000276133">
    <property type="component" value="Unassembled WGS sequence"/>
</dbReference>
<comment type="caution">
    <text evidence="1">The sequence shown here is derived from an EMBL/GenBank/DDBJ whole genome shotgun (WGS) entry which is preliminary data.</text>
</comment>
<gene>
    <name evidence="1" type="ORF">BpHYR1_025915</name>
</gene>
<dbReference type="EMBL" id="REGN01006900">
    <property type="protein sequence ID" value="RNA07931.1"/>
    <property type="molecule type" value="Genomic_DNA"/>
</dbReference>
<organism evidence="1 2">
    <name type="scientific">Brachionus plicatilis</name>
    <name type="common">Marine rotifer</name>
    <name type="synonym">Brachionus muelleri</name>
    <dbReference type="NCBI Taxonomy" id="10195"/>
    <lineage>
        <taxon>Eukaryota</taxon>
        <taxon>Metazoa</taxon>
        <taxon>Spiralia</taxon>
        <taxon>Gnathifera</taxon>
        <taxon>Rotifera</taxon>
        <taxon>Eurotatoria</taxon>
        <taxon>Monogononta</taxon>
        <taxon>Pseudotrocha</taxon>
        <taxon>Ploima</taxon>
        <taxon>Brachionidae</taxon>
        <taxon>Brachionus</taxon>
    </lineage>
</organism>
<keyword evidence="2" id="KW-1185">Reference proteome</keyword>
<evidence type="ECO:0000313" key="2">
    <source>
        <dbReference type="Proteomes" id="UP000276133"/>
    </source>
</evidence>